<dbReference type="InterPro" id="IPR001646">
    <property type="entry name" value="5peptide_repeat"/>
</dbReference>
<keyword evidence="2" id="KW-1185">Reference proteome</keyword>
<name>A0A2Z6EUF3_9BURK</name>
<dbReference type="Pfam" id="PF00805">
    <property type="entry name" value="Pentapeptide"/>
    <property type="match status" value="1"/>
</dbReference>
<dbReference type="PROSITE" id="PS50082">
    <property type="entry name" value="WD_REPEATS_2"/>
    <property type="match status" value="11"/>
</dbReference>
<dbReference type="InterPro" id="IPR011047">
    <property type="entry name" value="Quinoprotein_ADH-like_sf"/>
</dbReference>
<dbReference type="PROSITE" id="PS00678">
    <property type="entry name" value="WD_REPEATS_1"/>
    <property type="match status" value="10"/>
</dbReference>
<sequence length="1303" mass="144148">MSPINPSQNTLPSLASYFPQIASSFSSTQARTDDSSESNLQIGNGLMNNLVIGTNNTANNHIYLAASDSKLLETLMLQHIFALQPNTAPLANLDLTIEKLRKEYLRGLQEDNEIKDALSNYVAPEGMGLYDSTRFDLKSNVQVFLNSDKKVLLLLGEAGSGKSTFNRDLAISLWEAYTQKDKTKDTPIPVFIGLSSLSGPDRNLVSAFFEKQGFSKEQIKELQSKYRFVLILDGFDEIEHRQQVFYKDNELDDWKGSKIIISSRPEYLGPNYQYKFRPSGERSALQEYRLAPFSEETIKRYIDRYSETYPHAVWSAERYKEALDESSLKELVSNPFLLKITLSVLPELSQRGQVKNQRLTRIAIYDQFVKSWFDRSQQRLNQILEVGSKERKEFKDLEREGFTGFGVDFSKELALEMYKAGEVITPYQAVTHARWKKNDTSTEADWRKRLLSNEDTTTVLMRLNAPLICQDRPNDSGKEYRFIHKSLRDYFVARALWEELKKLSVVEQSNNSNPLSVMKETRTLWEALSDSVRVDPSALFNTLNVVEDPAVQSFVVERVRQERVLIQPLLGWIKASKTEKGVSAAAANAITVLVSAGVQLNGIDLKGIQIPGADLSFGVFDSAQLQGADLTKVKLHNSWLRQANLSGAQMAGVQFGERPLLQEWSSVNSCAYSPDGKTFAAGLTSSHISVYTTSDWQKIWTLRGHRYQVNNIAYSPDNTQIASGSDDKTVRLWDLETRAIPRVFDHSDKITSVIYSPKGDQLASGSLDETIWLWDLKTGAGRILTSSVGRVRSIVYSPDGNQIGFGSHDTALGVMLLDVRTGMTVRCLLAHSRGVTSVVYSLRGNQLASGSLDHTVRLWDLKTGAAIRILIGHSSGVMSVVYSPDGTQLASGSLDDTVRVWDVETGASRHILNGHRSGVNSIVYSPDGTQIASGSSDDTVRVWDIQTAVTRHALIGHRDMVSSVVYSPDGAQLVSGSLDDTVRVWDVETGTAHYTLSGHAHGVYSVAYSPKGDQIASGGNYRYPYTSSYAIQLFDIKTGDGHTLYGHTDTVRSVAYAPDGALLVSGSWDKTVRLWDVETGAVRHILSGHSHFVNSVAYSPDGTQVASGSHDETIRLWDAQTGAIRHTLIGHSGAVTSVVYSSEGDQLVSGSEDNTVRLWDVETGTVCYTLNGHKGPVYSVIYSSKGDQLASGGYDHTVRLWDVETGRCQIIIQSFDKPVQSIAWKEASNGHYLVTGSEDNAVRQWRIIQEGDSYKALLCWSSAQTALMVSGTSIQDVLGLSPVNQQLLKQRGAGSDLPLKLAS</sequence>
<dbReference type="PANTHER" id="PTHR22847">
    <property type="entry name" value="WD40 REPEAT PROTEIN"/>
    <property type="match status" value="1"/>
</dbReference>
<dbReference type="InterPro" id="IPR020472">
    <property type="entry name" value="WD40_PAC1"/>
</dbReference>
<dbReference type="Gene3D" id="3.40.50.300">
    <property type="entry name" value="P-loop containing nucleotide triphosphate hydrolases"/>
    <property type="match status" value="1"/>
</dbReference>
<dbReference type="SUPFAM" id="SSF52540">
    <property type="entry name" value="P-loop containing nucleoside triphosphate hydrolases"/>
    <property type="match status" value="1"/>
</dbReference>
<dbReference type="InterPro" id="IPR019775">
    <property type="entry name" value="WD40_repeat_CS"/>
</dbReference>
<dbReference type="SUPFAM" id="SSF141571">
    <property type="entry name" value="Pentapeptide repeat-like"/>
    <property type="match status" value="1"/>
</dbReference>
<dbReference type="PROSITE" id="PS50294">
    <property type="entry name" value="WD_REPEATS_REGION"/>
    <property type="match status" value="10"/>
</dbReference>
<gene>
    <name evidence="1" type="ORF">MCB1EB_0887</name>
</gene>
<reference evidence="1 2" key="1">
    <citation type="journal article" date="2018" name="Microbes Environ.">
        <title>Comparative Genomic Insights into Endofungal Lifestyles of Two Bacterial Endosymbionts, Mycoavidus cysteinexigens and Burkholderia rhizoxinica.</title>
        <authorList>
            <person name="Sharmin D."/>
            <person name="Guo Y."/>
            <person name="Nishizawa T."/>
            <person name="Ohshima S."/>
            <person name="Sato Y."/>
            <person name="Takashima Y."/>
            <person name="Narisawa K."/>
            <person name="Ohta H."/>
        </authorList>
    </citation>
    <scope>NUCLEOTIDE SEQUENCE [LARGE SCALE GENOMIC DNA]</scope>
    <source>
        <strain evidence="1 2">B1-EB</strain>
    </source>
</reference>
<organism evidence="1 2">
    <name type="scientific">Mycoavidus cysteinexigens</name>
    <dbReference type="NCBI Taxonomy" id="1553431"/>
    <lineage>
        <taxon>Bacteria</taxon>
        <taxon>Pseudomonadati</taxon>
        <taxon>Pseudomonadota</taxon>
        <taxon>Betaproteobacteria</taxon>
        <taxon>Burkholderiales</taxon>
        <taxon>Burkholderiaceae</taxon>
        <taxon>Mycoavidus</taxon>
    </lineage>
</organism>
<dbReference type="InterPro" id="IPR007111">
    <property type="entry name" value="NACHT_NTPase"/>
</dbReference>
<dbReference type="Gene3D" id="2.160.20.80">
    <property type="entry name" value="E3 ubiquitin-protein ligase SopA"/>
    <property type="match status" value="1"/>
</dbReference>
<dbReference type="RefSeq" id="WP_052393714.1">
    <property type="nucleotide sequence ID" value="NZ_AP018150.1"/>
</dbReference>
<dbReference type="CDD" id="cd00200">
    <property type="entry name" value="WD40"/>
    <property type="match status" value="2"/>
</dbReference>
<evidence type="ECO:0000313" key="1">
    <source>
        <dbReference type="EMBL" id="BBE09048.1"/>
    </source>
</evidence>
<dbReference type="InterPro" id="IPR015943">
    <property type="entry name" value="WD40/YVTN_repeat-like_dom_sf"/>
</dbReference>
<dbReference type="Pfam" id="PF05729">
    <property type="entry name" value="NACHT"/>
    <property type="match status" value="1"/>
</dbReference>
<proteinExistence type="predicted"/>
<dbReference type="Proteomes" id="UP000282597">
    <property type="component" value="Chromosome"/>
</dbReference>
<dbReference type="PRINTS" id="PR00320">
    <property type="entry name" value="GPROTEINBRPT"/>
</dbReference>
<dbReference type="KEGG" id="mcys:MCB1EB_0887"/>
<dbReference type="SMART" id="SM00320">
    <property type="entry name" value="WD40"/>
    <property type="match status" value="14"/>
</dbReference>
<evidence type="ECO:0000313" key="2">
    <source>
        <dbReference type="Proteomes" id="UP000282597"/>
    </source>
</evidence>
<dbReference type="Gene3D" id="2.130.10.10">
    <property type="entry name" value="YVTN repeat-like/Quinoprotein amine dehydrogenase"/>
    <property type="match status" value="5"/>
</dbReference>
<dbReference type="SUPFAM" id="SSF50998">
    <property type="entry name" value="Quinoprotein alcohol dehydrogenase-like"/>
    <property type="match status" value="2"/>
</dbReference>
<dbReference type="Pfam" id="PF00400">
    <property type="entry name" value="WD40"/>
    <property type="match status" value="13"/>
</dbReference>
<accession>A0A2Z6EUF3</accession>
<dbReference type="EMBL" id="AP018150">
    <property type="protein sequence ID" value="BBE09048.1"/>
    <property type="molecule type" value="Genomic_DNA"/>
</dbReference>
<dbReference type="InterPro" id="IPR001680">
    <property type="entry name" value="WD40_rpt"/>
</dbReference>
<dbReference type="PANTHER" id="PTHR22847:SF637">
    <property type="entry name" value="WD REPEAT DOMAIN 5B"/>
    <property type="match status" value="1"/>
</dbReference>
<protein>
    <submittedName>
        <fullName evidence="1">WD40 repeat-containing protein</fullName>
    </submittedName>
</protein>
<dbReference type="InterPro" id="IPR027417">
    <property type="entry name" value="P-loop_NTPase"/>
</dbReference>